<name>A0A9P0NSB4_ACAOB</name>
<evidence type="ECO:0000313" key="1">
    <source>
        <dbReference type="EMBL" id="CAH1957012.1"/>
    </source>
</evidence>
<dbReference type="Proteomes" id="UP001152888">
    <property type="component" value="Unassembled WGS sequence"/>
</dbReference>
<keyword evidence="2" id="KW-1185">Reference proteome</keyword>
<evidence type="ECO:0000313" key="2">
    <source>
        <dbReference type="Proteomes" id="UP001152888"/>
    </source>
</evidence>
<dbReference type="EMBL" id="CAKOFQ010006668">
    <property type="protein sequence ID" value="CAH1957012.1"/>
    <property type="molecule type" value="Genomic_DNA"/>
</dbReference>
<gene>
    <name evidence="1" type="ORF">ACAOBT_LOCUS1849</name>
</gene>
<dbReference type="AlphaFoldDB" id="A0A9P0NSB4"/>
<comment type="caution">
    <text evidence="1">The sequence shown here is derived from an EMBL/GenBank/DDBJ whole genome shotgun (WGS) entry which is preliminary data.</text>
</comment>
<accession>A0A9P0NSB4</accession>
<proteinExistence type="predicted"/>
<reference evidence="1" key="1">
    <citation type="submission" date="2022-03" db="EMBL/GenBank/DDBJ databases">
        <authorList>
            <person name="Sayadi A."/>
        </authorList>
    </citation>
    <scope>NUCLEOTIDE SEQUENCE</scope>
</reference>
<organism evidence="1 2">
    <name type="scientific">Acanthoscelides obtectus</name>
    <name type="common">Bean weevil</name>
    <name type="synonym">Bruchus obtectus</name>
    <dbReference type="NCBI Taxonomy" id="200917"/>
    <lineage>
        <taxon>Eukaryota</taxon>
        <taxon>Metazoa</taxon>
        <taxon>Ecdysozoa</taxon>
        <taxon>Arthropoda</taxon>
        <taxon>Hexapoda</taxon>
        <taxon>Insecta</taxon>
        <taxon>Pterygota</taxon>
        <taxon>Neoptera</taxon>
        <taxon>Endopterygota</taxon>
        <taxon>Coleoptera</taxon>
        <taxon>Polyphaga</taxon>
        <taxon>Cucujiformia</taxon>
        <taxon>Chrysomeloidea</taxon>
        <taxon>Chrysomelidae</taxon>
        <taxon>Bruchinae</taxon>
        <taxon>Bruchini</taxon>
        <taxon>Acanthoscelides</taxon>
    </lineage>
</organism>
<sequence length="60" mass="7185">MSWNREEFTMLLEEYQKWPNLYKNYQQAIQLSETPVFCNTQHIFGISLSIFSSAFSAFLR</sequence>
<protein>
    <submittedName>
        <fullName evidence="1">Uncharacterized protein</fullName>
    </submittedName>
</protein>